<dbReference type="Proteomes" id="UP000189545">
    <property type="component" value="Chromosome"/>
</dbReference>
<keyword evidence="2" id="KW-1185">Reference proteome</keyword>
<sequence>MAATIKKYINIDGMIVTLLRKSIFKSDIDFPLAIMKTNIDNKSELPVKSNLNKIVIYPPKLHIILTLNSCKNAYTNMILVEK</sequence>
<proteinExistence type="predicted"/>
<dbReference type="AlphaFoldDB" id="A0A1S6HW47"/>
<gene>
    <name evidence="1" type="ORF">Sps_04702</name>
</gene>
<dbReference type="EMBL" id="CP014782">
    <property type="protein sequence ID" value="AQS39785.1"/>
    <property type="molecule type" value="Genomic_DNA"/>
</dbReference>
<evidence type="ECO:0000313" key="2">
    <source>
        <dbReference type="Proteomes" id="UP000189545"/>
    </source>
</evidence>
<accession>A0A1S6HW47</accession>
<reference evidence="1 2" key="1">
    <citation type="submission" date="2016-03" db="EMBL/GenBank/DDBJ databases">
        <title>Complete genome sequence of Shewanella psychrophila WP2, a deep sea bacterium isolated from west Pacific sediment.</title>
        <authorList>
            <person name="Xu G."/>
            <person name="Jian H."/>
        </authorList>
    </citation>
    <scope>NUCLEOTIDE SEQUENCE [LARGE SCALE GENOMIC DNA]</scope>
    <source>
        <strain evidence="1 2">WP2</strain>
    </source>
</reference>
<name>A0A1S6HW47_9GAMM</name>
<protein>
    <submittedName>
        <fullName evidence="1">Uncharacterized protein</fullName>
    </submittedName>
</protein>
<organism evidence="1 2">
    <name type="scientific">Shewanella psychrophila</name>
    <dbReference type="NCBI Taxonomy" id="225848"/>
    <lineage>
        <taxon>Bacteria</taxon>
        <taxon>Pseudomonadati</taxon>
        <taxon>Pseudomonadota</taxon>
        <taxon>Gammaproteobacteria</taxon>
        <taxon>Alteromonadales</taxon>
        <taxon>Shewanellaceae</taxon>
        <taxon>Shewanella</taxon>
    </lineage>
</organism>
<evidence type="ECO:0000313" key="1">
    <source>
        <dbReference type="EMBL" id="AQS39785.1"/>
    </source>
</evidence>
<dbReference type="KEGG" id="spsw:Sps_04702"/>